<evidence type="ECO:0000313" key="3">
    <source>
        <dbReference type="Proteomes" id="UP001152130"/>
    </source>
</evidence>
<gene>
    <name evidence="2" type="primary">POA1</name>
    <name evidence="2" type="ORF">NW766_010001</name>
</gene>
<name>A0A9W8U5J2_9HYPO</name>
<dbReference type="AlphaFoldDB" id="A0A9W8U5J2"/>
<comment type="caution">
    <text evidence="2">The sequence shown here is derived from an EMBL/GenBank/DDBJ whole genome shotgun (WGS) entry which is preliminary data.</text>
</comment>
<dbReference type="EMBL" id="JAPDHF010000017">
    <property type="protein sequence ID" value="KAJ4007317.1"/>
    <property type="molecule type" value="Genomic_DNA"/>
</dbReference>
<protein>
    <submittedName>
        <fullName evidence="2">ADP-ribose 1''-phosphate phosphatase</fullName>
        <ecNumber evidence="2">3.1.3.84</ecNumber>
    </submittedName>
</protein>
<evidence type="ECO:0000313" key="2">
    <source>
        <dbReference type="EMBL" id="KAJ4007317.1"/>
    </source>
</evidence>
<evidence type="ECO:0000256" key="1">
    <source>
        <dbReference type="SAM" id="MobiDB-lite"/>
    </source>
</evidence>
<organism evidence="2 3">
    <name type="scientific">Fusarium irregulare</name>
    <dbReference type="NCBI Taxonomy" id="2494466"/>
    <lineage>
        <taxon>Eukaryota</taxon>
        <taxon>Fungi</taxon>
        <taxon>Dikarya</taxon>
        <taxon>Ascomycota</taxon>
        <taxon>Pezizomycotina</taxon>
        <taxon>Sordariomycetes</taxon>
        <taxon>Hypocreomycetidae</taxon>
        <taxon>Hypocreales</taxon>
        <taxon>Nectriaceae</taxon>
        <taxon>Fusarium</taxon>
        <taxon>Fusarium incarnatum-equiseti species complex</taxon>
    </lineage>
</organism>
<feature type="region of interest" description="Disordered" evidence="1">
    <location>
        <begin position="75"/>
        <end position="110"/>
    </location>
</feature>
<dbReference type="SUPFAM" id="SSF52949">
    <property type="entry name" value="Macro domain-like"/>
    <property type="match status" value="1"/>
</dbReference>
<keyword evidence="2" id="KW-0378">Hydrolase</keyword>
<accession>A0A9W8U5J2</accession>
<dbReference type="InterPro" id="IPR043472">
    <property type="entry name" value="Macro_dom-like"/>
</dbReference>
<dbReference type="GO" id="GO:0016787">
    <property type="term" value="F:hydrolase activity"/>
    <property type="evidence" value="ECO:0007669"/>
    <property type="project" value="UniProtKB-KW"/>
</dbReference>
<feature type="compositionally biased region" description="Basic and acidic residues" evidence="1">
    <location>
        <begin position="85"/>
        <end position="94"/>
    </location>
</feature>
<dbReference type="EC" id="3.1.3.84" evidence="2"/>
<dbReference type="Proteomes" id="UP001152130">
    <property type="component" value="Unassembled WGS sequence"/>
</dbReference>
<sequence>MTAPIFKLEATALNAIRSLPPDIYLVHATNCIAEWGAGIAAELATVFPSASKEYKSFCNSGVSAGACQIIPPQSSDVASGAPKIHITEPKDGKAGEGQCGEDPNADKDGIEEYEKPVRGEAGCDDLFADVQFGRFSGAVGEDEGGH</sequence>
<dbReference type="Gene3D" id="3.40.220.10">
    <property type="entry name" value="Leucine Aminopeptidase, subunit E, domain 1"/>
    <property type="match status" value="1"/>
</dbReference>
<keyword evidence="3" id="KW-1185">Reference proteome</keyword>
<proteinExistence type="predicted"/>
<reference evidence="2" key="1">
    <citation type="submission" date="2022-10" db="EMBL/GenBank/DDBJ databases">
        <title>Fusarium specimens isolated from Avocado Roots.</title>
        <authorList>
            <person name="Stajich J."/>
            <person name="Roper C."/>
            <person name="Heimlech-Rivalta G."/>
        </authorList>
    </citation>
    <scope>NUCLEOTIDE SEQUENCE</scope>
    <source>
        <strain evidence="2">CF00143</strain>
    </source>
</reference>